<dbReference type="Proteomes" id="UP000289738">
    <property type="component" value="Unassembled WGS sequence"/>
</dbReference>
<evidence type="ECO:0000313" key="2">
    <source>
        <dbReference type="EMBL" id="RYQ78816.1"/>
    </source>
</evidence>
<dbReference type="PANTHER" id="PTHR46666">
    <property type="entry name" value="60S RIBOSOMAL L18A-LIKE PROTEIN"/>
    <property type="match status" value="1"/>
</dbReference>
<comment type="caution">
    <text evidence="2">The sequence shown here is derived from an EMBL/GenBank/DDBJ whole genome shotgun (WGS) entry which is preliminary data.</text>
</comment>
<dbReference type="EMBL" id="SDMP01000029">
    <property type="protein sequence ID" value="RYQ78816.1"/>
    <property type="molecule type" value="Genomic_DNA"/>
</dbReference>
<sequence length="258" mass="29451">MWKKNFVVPWNNGKSEKINNMGCLGVKFLNCCTCIFVESNARMQETVDLKNNVELVRSVSDKLLRPSARNYSIFRGQAIDAAGHGKGKYSLIRDTEDYQTGLYDKPLPFFGCGVGWFSFLFGFLCPPMWFYATILYFGNHYKKDPRERAGISMHRGIADNSSHSYVKMVVLPASRRRVFPGIILMKPKKVCEVKKTWKLSLIKKNTMVENKIDSPAPNQQQEILEKLLGLNHKLMHSVFGHQLHILALNSKSRAGVYL</sequence>
<dbReference type="AlphaFoldDB" id="A0A444WMV8"/>
<name>A0A444WMV8_ARAHY</name>
<feature type="transmembrane region" description="Helical" evidence="1">
    <location>
        <begin position="116"/>
        <end position="138"/>
    </location>
</feature>
<reference evidence="2 3" key="1">
    <citation type="submission" date="2019-01" db="EMBL/GenBank/DDBJ databases">
        <title>Sequencing of cultivated peanut Arachis hypogaea provides insights into genome evolution and oil improvement.</title>
        <authorList>
            <person name="Chen X."/>
        </authorList>
    </citation>
    <scope>NUCLEOTIDE SEQUENCE [LARGE SCALE GENOMIC DNA]</scope>
    <source>
        <strain evidence="3">cv. Fuhuasheng</strain>
        <tissue evidence="2">Leaves</tissue>
    </source>
</reference>
<keyword evidence="1" id="KW-0472">Membrane</keyword>
<gene>
    <name evidence="2" type="ORF">Ahy_Scaffold9g108571</name>
</gene>
<organism evidence="2 3">
    <name type="scientific">Arachis hypogaea</name>
    <name type="common">Peanut</name>
    <dbReference type="NCBI Taxonomy" id="3818"/>
    <lineage>
        <taxon>Eukaryota</taxon>
        <taxon>Viridiplantae</taxon>
        <taxon>Streptophyta</taxon>
        <taxon>Embryophyta</taxon>
        <taxon>Tracheophyta</taxon>
        <taxon>Spermatophyta</taxon>
        <taxon>Magnoliopsida</taxon>
        <taxon>eudicotyledons</taxon>
        <taxon>Gunneridae</taxon>
        <taxon>Pentapetalae</taxon>
        <taxon>rosids</taxon>
        <taxon>fabids</taxon>
        <taxon>Fabales</taxon>
        <taxon>Fabaceae</taxon>
        <taxon>Papilionoideae</taxon>
        <taxon>50 kb inversion clade</taxon>
        <taxon>dalbergioids sensu lato</taxon>
        <taxon>Dalbergieae</taxon>
        <taxon>Pterocarpus clade</taxon>
        <taxon>Arachis</taxon>
    </lineage>
</organism>
<accession>A0A444WMV8</accession>
<evidence type="ECO:0000313" key="3">
    <source>
        <dbReference type="Proteomes" id="UP000289738"/>
    </source>
</evidence>
<dbReference type="PANTHER" id="PTHR46666:SF2">
    <property type="entry name" value="60S RIBOSOMAL L18A-LIKE PROTEIN"/>
    <property type="match status" value="1"/>
</dbReference>
<protein>
    <submittedName>
        <fullName evidence="2">Uncharacterized protein</fullName>
    </submittedName>
</protein>
<keyword evidence="1" id="KW-1133">Transmembrane helix</keyword>
<evidence type="ECO:0000256" key="1">
    <source>
        <dbReference type="SAM" id="Phobius"/>
    </source>
</evidence>
<keyword evidence="1" id="KW-0812">Transmembrane</keyword>
<proteinExistence type="predicted"/>
<keyword evidence="3" id="KW-1185">Reference proteome</keyword>